<accession>A0A6S6QTB7</accession>
<dbReference type="KEGG" id="acel:acsn021_04750"/>
<dbReference type="Gene3D" id="2.60.120.10">
    <property type="entry name" value="Jelly Rolls"/>
    <property type="match status" value="1"/>
</dbReference>
<reference evidence="1 2" key="1">
    <citation type="journal article" date="2016" name="Int. J. Syst. Evol. Microbiol.">
        <title>Descriptions of Anaerotaenia torta gen. nov., sp. nov. and Anaerocolumna cellulosilytica gen. nov., sp. nov. isolated from a methanogenic reactor of cattle waste.</title>
        <authorList>
            <person name="Uek A."/>
            <person name="Ohtaki Y."/>
            <person name="Kaku N."/>
            <person name="Ueki K."/>
        </authorList>
    </citation>
    <scope>NUCLEOTIDE SEQUENCE [LARGE SCALE GENOMIC DNA]</scope>
    <source>
        <strain evidence="1 2">SN021</strain>
    </source>
</reference>
<organism evidence="1 2">
    <name type="scientific">Anaerocolumna cellulosilytica</name>
    <dbReference type="NCBI Taxonomy" id="433286"/>
    <lineage>
        <taxon>Bacteria</taxon>
        <taxon>Bacillati</taxon>
        <taxon>Bacillota</taxon>
        <taxon>Clostridia</taxon>
        <taxon>Lachnospirales</taxon>
        <taxon>Lachnospiraceae</taxon>
        <taxon>Anaerocolumna</taxon>
    </lineage>
</organism>
<dbReference type="EMBL" id="AP023367">
    <property type="protein sequence ID" value="BCJ92906.1"/>
    <property type="molecule type" value="Genomic_DNA"/>
</dbReference>
<dbReference type="AlphaFoldDB" id="A0A6S6QTB7"/>
<evidence type="ECO:0000313" key="2">
    <source>
        <dbReference type="Proteomes" id="UP000515561"/>
    </source>
</evidence>
<dbReference type="InterPro" id="IPR014710">
    <property type="entry name" value="RmlC-like_jellyroll"/>
</dbReference>
<name>A0A6S6QTB7_9FIRM</name>
<gene>
    <name evidence="1" type="ORF">acsn021_04750</name>
</gene>
<dbReference type="SUPFAM" id="SSF51206">
    <property type="entry name" value="cAMP-binding domain-like"/>
    <property type="match status" value="1"/>
</dbReference>
<dbReference type="PROSITE" id="PS50042">
    <property type="entry name" value="CNMP_BINDING_3"/>
    <property type="match status" value="1"/>
</dbReference>
<dbReference type="Proteomes" id="UP000515561">
    <property type="component" value="Chromosome"/>
</dbReference>
<proteinExistence type="predicted"/>
<keyword evidence="2" id="KW-1185">Reference proteome</keyword>
<sequence length="206" mass="23587">MKQLFDQAVISSYTKLHHIDSYFENLHIPKYIIEYEKGEFLSSPLLSNHYIQFIIEGEVNIHYIREDGTLYSLANCGENYMIGEQQLFFNTDDAVYAVAITPTKSIAISIDQCRELLLNDNVFLRKIAEKLCTTLSTITKSDASSSDLQSRTFNYMKYRCKDGSFTGLEKTAFHLHCSTRQLQRVLNQLESLGIVKKTGKGAYQLL</sequence>
<dbReference type="InterPro" id="IPR018490">
    <property type="entry name" value="cNMP-bd_dom_sf"/>
</dbReference>
<dbReference type="Pfam" id="PF00027">
    <property type="entry name" value="cNMP_binding"/>
    <property type="match status" value="1"/>
</dbReference>
<dbReference type="RefSeq" id="WP_184092674.1">
    <property type="nucleotide sequence ID" value="NZ_AP023367.1"/>
</dbReference>
<dbReference type="InterPro" id="IPR000595">
    <property type="entry name" value="cNMP-bd_dom"/>
</dbReference>
<evidence type="ECO:0000313" key="1">
    <source>
        <dbReference type="EMBL" id="BCJ92906.1"/>
    </source>
</evidence>
<protein>
    <submittedName>
        <fullName evidence="1">Uncharacterized protein</fullName>
    </submittedName>
</protein>